<evidence type="ECO:0000256" key="1">
    <source>
        <dbReference type="SAM" id="Phobius"/>
    </source>
</evidence>
<name>A0A1F7UXK8_9BACT</name>
<keyword evidence="1" id="KW-0812">Transmembrane</keyword>
<accession>A0A1F7UXK8</accession>
<feature type="transmembrane region" description="Helical" evidence="1">
    <location>
        <begin position="109"/>
        <end position="137"/>
    </location>
</feature>
<keyword evidence="1" id="KW-0472">Membrane</keyword>
<evidence type="ECO:0000313" key="3">
    <source>
        <dbReference type="Proteomes" id="UP000176846"/>
    </source>
</evidence>
<reference evidence="2 3" key="1">
    <citation type="journal article" date="2016" name="Nat. Commun.">
        <title>Thousands of microbial genomes shed light on interconnected biogeochemical processes in an aquifer system.</title>
        <authorList>
            <person name="Anantharaman K."/>
            <person name="Brown C.T."/>
            <person name="Hug L.A."/>
            <person name="Sharon I."/>
            <person name="Castelle C.J."/>
            <person name="Probst A.J."/>
            <person name="Thomas B.C."/>
            <person name="Singh A."/>
            <person name="Wilkins M.J."/>
            <person name="Karaoz U."/>
            <person name="Brodie E.L."/>
            <person name="Williams K.H."/>
            <person name="Hubbard S.S."/>
            <person name="Banfield J.F."/>
        </authorList>
    </citation>
    <scope>NUCLEOTIDE SEQUENCE [LARGE SCALE GENOMIC DNA]</scope>
</reference>
<dbReference type="AlphaFoldDB" id="A0A1F7UXK8"/>
<evidence type="ECO:0000313" key="2">
    <source>
        <dbReference type="EMBL" id="OGL82458.1"/>
    </source>
</evidence>
<dbReference type="EMBL" id="MGEK01000021">
    <property type="protein sequence ID" value="OGL82458.1"/>
    <property type="molecule type" value="Genomic_DNA"/>
</dbReference>
<organism evidence="2 3">
    <name type="scientific">Candidatus Uhrbacteria bacterium RIFCSPLOWO2_01_FULL_47_25</name>
    <dbReference type="NCBI Taxonomy" id="1802402"/>
    <lineage>
        <taxon>Bacteria</taxon>
        <taxon>Candidatus Uhriibacteriota</taxon>
    </lineage>
</organism>
<evidence type="ECO:0008006" key="4">
    <source>
        <dbReference type="Google" id="ProtNLM"/>
    </source>
</evidence>
<gene>
    <name evidence="2" type="ORF">A2936_02015</name>
</gene>
<proteinExistence type="predicted"/>
<protein>
    <recommendedName>
        <fullName evidence="4">ECF transporter S component</fullName>
    </recommendedName>
</protein>
<feature type="transmembrane region" description="Helical" evidence="1">
    <location>
        <begin position="177"/>
        <end position="204"/>
    </location>
</feature>
<dbReference type="Proteomes" id="UP000176846">
    <property type="component" value="Unassembled WGS sequence"/>
</dbReference>
<feature type="transmembrane region" description="Helical" evidence="1">
    <location>
        <begin position="149"/>
        <end position="171"/>
    </location>
</feature>
<keyword evidence="1" id="KW-1133">Transmembrane helix</keyword>
<sequence>MTLLSDNQRSFNKKQILFSFVFIVLGLLFLQVPLTHLVGSKATFTLFDAFGPVAGGFLGAMPGALSVLLMQVFNFLVHGAHIQDAGTIIRLLPMMFAAAYFGRKTKLNIIIPAVAILAFVVHPIGRTVWFFSLFWLIPIVSYFFRERSLIVRSLGATFTAHAVGGALWIYFIPLPEAVWVSLIPVVIIERLTFAGGIAATYLIFNNVFNFLNEKNLVSYQFPVNQKYVWGLNQSPLFNR</sequence>
<feature type="transmembrane region" description="Helical" evidence="1">
    <location>
        <begin position="16"/>
        <end position="34"/>
    </location>
</feature>
<feature type="transmembrane region" description="Helical" evidence="1">
    <location>
        <begin position="54"/>
        <end position="73"/>
    </location>
</feature>
<comment type="caution">
    <text evidence="2">The sequence shown here is derived from an EMBL/GenBank/DDBJ whole genome shotgun (WGS) entry which is preliminary data.</text>
</comment>